<dbReference type="Proteomes" id="UP001444661">
    <property type="component" value="Unassembled WGS sequence"/>
</dbReference>
<keyword evidence="4" id="KW-1185">Reference proteome</keyword>
<keyword evidence="2" id="KW-1133">Transmembrane helix</keyword>
<evidence type="ECO:0000256" key="1">
    <source>
        <dbReference type="SAM" id="MobiDB-lite"/>
    </source>
</evidence>
<evidence type="ECO:0000313" key="4">
    <source>
        <dbReference type="Proteomes" id="UP001444661"/>
    </source>
</evidence>
<comment type="caution">
    <text evidence="3">The sequence shown here is derived from an EMBL/GenBank/DDBJ whole genome shotgun (WGS) entry which is preliminary data.</text>
</comment>
<keyword evidence="2" id="KW-0472">Membrane</keyword>
<dbReference type="EMBL" id="JAQQWK010000002">
    <property type="protein sequence ID" value="KAK8051787.1"/>
    <property type="molecule type" value="Genomic_DNA"/>
</dbReference>
<name>A0ABR1TZ72_9PEZI</name>
<dbReference type="Gene3D" id="1.20.58.320">
    <property type="entry name" value="TPR-like"/>
    <property type="match status" value="1"/>
</dbReference>
<evidence type="ECO:0000256" key="2">
    <source>
        <dbReference type="SAM" id="Phobius"/>
    </source>
</evidence>
<feature type="compositionally biased region" description="Basic and acidic residues" evidence="1">
    <location>
        <begin position="311"/>
        <end position="320"/>
    </location>
</feature>
<dbReference type="InterPro" id="IPR011990">
    <property type="entry name" value="TPR-like_helical_dom_sf"/>
</dbReference>
<feature type="region of interest" description="Disordered" evidence="1">
    <location>
        <begin position="38"/>
        <end position="59"/>
    </location>
</feature>
<feature type="transmembrane region" description="Helical" evidence="2">
    <location>
        <begin position="12"/>
        <end position="33"/>
    </location>
</feature>
<accession>A0ABR1TZ72</accession>
<reference evidence="3 4" key="1">
    <citation type="submission" date="2023-01" db="EMBL/GenBank/DDBJ databases">
        <title>Analysis of 21 Apiospora genomes using comparative genomics revels a genus with tremendous synthesis potential of carbohydrate active enzymes and secondary metabolites.</title>
        <authorList>
            <person name="Sorensen T."/>
        </authorList>
    </citation>
    <scope>NUCLEOTIDE SEQUENCE [LARGE SCALE GENOMIC DNA]</scope>
    <source>
        <strain evidence="3 4">CBS 33761</strain>
    </source>
</reference>
<organism evidence="3 4">
    <name type="scientific">Apiospora rasikravindrae</name>
    <dbReference type="NCBI Taxonomy" id="990691"/>
    <lineage>
        <taxon>Eukaryota</taxon>
        <taxon>Fungi</taxon>
        <taxon>Dikarya</taxon>
        <taxon>Ascomycota</taxon>
        <taxon>Pezizomycotina</taxon>
        <taxon>Sordariomycetes</taxon>
        <taxon>Xylariomycetidae</taxon>
        <taxon>Amphisphaeriales</taxon>
        <taxon>Apiosporaceae</taxon>
        <taxon>Apiospora</taxon>
    </lineage>
</organism>
<protein>
    <submittedName>
        <fullName evidence="3">Uncharacterized protein</fullName>
    </submittedName>
</protein>
<proteinExistence type="predicted"/>
<keyword evidence="2" id="KW-0812">Transmembrane</keyword>
<dbReference type="Pfam" id="PF06041">
    <property type="entry name" value="DUF924"/>
    <property type="match status" value="1"/>
</dbReference>
<dbReference type="SUPFAM" id="SSF48452">
    <property type="entry name" value="TPR-like"/>
    <property type="match status" value="1"/>
</dbReference>
<feature type="region of interest" description="Disordered" evidence="1">
    <location>
        <begin position="308"/>
        <end position="348"/>
    </location>
</feature>
<feature type="compositionally biased region" description="Basic and acidic residues" evidence="1">
    <location>
        <begin position="44"/>
        <end position="53"/>
    </location>
</feature>
<dbReference type="InterPro" id="IPR010323">
    <property type="entry name" value="DUF924"/>
</dbReference>
<gene>
    <name evidence="3" type="ORF">PG993_003172</name>
</gene>
<sequence length="450" mass="48906">MPSDLSRPRTVVWLGLLPIIIIAIYAAIFDGVIHSSSSSSSSAKDPDDTHDETPDMAGPLRGFALNPRVFNASLYKSINDVWFGGMSAQAVGGLAPTKEMAMRWFAGGQEFDAQCQSAGAEALDAIGPSRLALPKFTTVQEDRVHYPEMARPFATQYGEAGKEQDPHARGQNALSLVLLLDQLSRNVYRKDQGLVYGHYDRLARAVSQDARARNVMDGPGFSDVQRYWLYMPLMHSEDLADHEAFDVYIRAKIAQAEEAGDAAAAGSLRNSLDFGERHMKIIRQFGSRSPSALVRVHAAAQLEPTEAALPQHDEQVDHRHSGTASVEGAAVIDNSDSTRRASDSSDCTCDNLSPLSLHSEERVDALHPERGDAGLPRVHDCAADAAAGDGGADVALVRAFVRVVIFCIFTRSINRTLRAGAKRESADAWRSIRTLNRLVNTGQKREITGG</sequence>
<dbReference type="Gene3D" id="1.25.40.10">
    <property type="entry name" value="Tetratricopeptide repeat domain"/>
    <property type="match status" value="1"/>
</dbReference>
<evidence type="ECO:0000313" key="3">
    <source>
        <dbReference type="EMBL" id="KAK8051787.1"/>
    </source>
</evidence>